<evidence type="ECO:0000256" key="6">
    <source>
        <dbReference type="ARBA" id="ARBA00023130"/>
    </source>
</evidence>
<dbReference type="InterPro" id="IPR036179">
    <property type="entry name" value="Ig-like_dom_sf"/>
</dbReference>
<feature type="domain" description="Ig-like" evidence="13">
    <location>
        <begin position="28"/>
        <end position="129"/>
    </location>
</feature>
<evidence type="ECO:0000256" key="10">
    <source>
        <dbReference type="ARBA" id="ARBA00023319"/>
    </source>
</evidence>
<evidence type="ECO:0000313" key="15">
    <source>
        <dbReference type="Proteomes" id="UP000261520"/>
    </source>
</evidence>
<dbReference type="GO" id="GO:0015026">
    <property type="term" value="F:coreceptor activity"/>
    <property type="evidence" value="ECO:0007669"/>
    <property type="project" value="InterPro"/>
</dbReference>
<keyword evidence="4" id="KW-0391">Immunity</keyword>
<dbReference type="InterPro" id="IPR042414">
    <property type="entry name" value="CD8B"/>
</dbReference>
<keyword evidence="9" id="KW-0325">Glycoprotein</keyword>
<dbReference type="Proteomes" id="UP000261520">
    <property type="component" value="Unplaced"/>
</dbReference>
<dbReference type="Pfam" id="PF07686">
    <property type="entry name" value="V-set"/>
    <property type="match status" value="1"/>
</dbReference>
<keyword evidence="2 11" id="KW-0812">Transmembrane</keyword>
<dbReference type="GO" id="GO:0042288">
    <property type="term" value="F:MHC class I protein binding"/>
    <property type="evidence" value="ECO:0007669"/>
    <property type="project" value="InterPro"/>
</dbReference>
<proteinExistence type="predicted"/>
<dbReference type="PANTHER" id="PTHR11292">
    <property type="entry name" value="T-CELL SURFACE GLYCOPROTEIN CD8 BETA CHAIN"/>
    <property type="match status" value="1"/>
</dbReference>
<dbReference type="Gene3D" id="2.60.40.10">
    <property type="entry name" value="Immunoglobulins"/>
    <property type="match status" value="1"/>
</dbReference>
<comment type="subcellular location">
    <subcellularLocation>
        <location evidence="1">Membrane</location>
        <topology evidence="1">Single-pass type I membrane protein</topology>
    </subcellularLocation>
</comment>
<accession>A0A3B4AH17</accession>
<feature type="chain" id="PRO_5017303926" description="Ig-like domain-containing protein" evidence="12">
    <location>
        <begin position="22"/>
        <end position="212"/>
    </location>
</feature>
<evidence type="ECO:0000313" key="14">
    <source>
        <dbReference type="Ensembl" id="ENSPMGP00000016388.1"/>
    </source>
</evidence>
<dbReference type="InterPro" id="IPR013106">
    <property type="entry name" value="Ig_V-set"/>
</dbReference>
<keyword evidence="3 12" id="KW-0732">Signal</keyword>
<evidence type="ECO:0000256" key="4">
    <source>
        <dbReference type="ARBA" id="ARBA00022859"/>
    </source>
</evidence>
<organism evidence="14 15">
    <name type="scientific">Periophthalmus magnuspinnatus</name>
    <dbReference type="NCBI Taxonomy" id="409849"/>
    <lineage>
        <taxon>Eukaryota</taxon>
        <taxon>Metazoa</taxon>
        <taxon>Chordata</taxon>
        <taxon>Craniata</taxon>
        <taxon>Vertebrata</taxon>
        <taxon>Euteleostomi</taxon>
        <taxon>Actinopterygii</taxon>
        <taxon>Neopterygii</taxon>
        <taxon>Teleostei</taxon>
        <taxon>Neoteleostei</taxon>
        <taxon>Acanthomorphata</taxon>
        <taxon>Gobiaria</taxon>
        <taxon>Gobiiformes</taxon>
        <taxon>Gobioidei</taxon>
        <taxon>Gobiidae</taxon>
        <taxon>Oxudercinae</taxon>
        <taxon>Periophthalmus</taxon>
    </lineage>
</organism>
<dbReference type="SUPFAM" id="SSF48726">
    <property type="entry name" value="Immunoglobulin"/>
    <property type="match status" value="1"/>
</dbReference>
<dbReference type="Ensembl" id="ENSPMGT00000017497.1">
    <property type="protein sequence ID" value="ENSPMGP00000016388.1"/>
    <property type="gene ID" value="ENSPMGG00000013466.1"/>
</dbReference>
<dbReference type="STRING" id="409849.ENSPMGP00000016388"/>
<reference evidence="14" key="2">
    <citation type="submission" date="2025-09" db="UniProtKB">
        <authorList>
            <consortium name="Ensembl"/>
        </authorList>
    </citation>
    <scope>IDENTIFICATION</scope>
</reference>
<evidence type="ECO:0000259" key="13">
    <source>
        <dbReference type="PROSITE" id="PS50835"/>
    </source>
</evidence>
<dbReference type="PANTHER" id="PTHR11292:SF7">
    <property type="entry name" value="T-CELL SURFACE GLYCOPROTEIN CD8 BETA CHAIN-RELATED"/>
    <property type="match status" value="1"/>
</dbReference>
<dbReference type="AlphaFoldDB" id="A0A3B4AH17"/>
<reference evidence="14" key="1">
    <citation type="submission" date="2025-08" db="UniProtKB">
        <authorList>
            <consortium name="Ensembl"/>
        </authorList>
    </citation>
    <scope>IDENTIFICATION</scope>
</reference>
<keyword evidence="10" id="KW-0393">Immunoglobulin domain</keyword>
<dbReference type="PROSITE" id="PS50835">
    <property type="entry name" value="IG_LIKE"/>
    <property type="match status" value="1"/>
</dbReference>
<dbReference type="GO" id="GO:0016020">
    <property type="term" value="C:membrane"/>
    <property type="evidence" value="ECO:0007669"/>
    <property type="project" value="UniProtKB-SubCell"/>
</dbReference>
<evidence type="ECO:0000256" key="8">
    <source>
        <dbReference type="ARBA" id="ARBA00023157"/>
    </source>
</evidence>
<evidence type="ECO:0000256" key="12">
    <source>
        <dbReference type="SAM" id="SignalP"/>
    </source>
</evidence>
<evidence type="ECO:0000256" key="3">
    <source>
        <dbReference type="ARBA" id="ARBA00022729"/>
    </source>
</evidence>
<evidence type="ECO:0000256" key="11">
    <source>
        <dbReference type="SAM" id="Phobius"/>
    </source>
</evidence>
<dbReference type="InterPro" id="IPR013783">
    <property type="entry name" value="Ig-like_fold"/>
</dbReference>
<feature type="signal peptide" evidence="12">
    <location>
        <begin position="1"/>
        <end position="21"/>
    </location>
</feature>
<keyword evidence="5 11" id="KW-1133">Transmembrane helix</keyword>
<keyword evidence="8" id="KW-1015">Disulfide bond</keyword>
<feature type="transmembrane region" description="Helical" evidence="11">
    <location>
        <begin position="185"/>
        <end position="208"/>
    </location>
</feature>
<dbReference type="InterPro" id="IPR007110">
    <property type="entry name" value="Ig-like_dom"/>
</dbReference>
<keyword evidence="15" id="KW-1185">Reference proteome</keyword>
<protein>
    <recommendedName>
        <fullName evidence="13">Ig-like domain-containing protein</fullName>
    </recommendedName>
</protein>
<evidence type="ECO:0000256" key="1">
    <source>
        <dbReference type="ARBA" id="ARBA00004479"/>
    </source>
</evidence>
<dbReference type="GO" id="GO:0050776">
    <property type="term" value="P:regulation of immune response"/>
    <property type="evidence" value="ECO:0007669"/>
    <property type="project" value="InterPro"/>
</dbReference>
<keyword evidence="7 11" id="KW-0472">Membrane</keyword>
<sequence length="212" mass="23891">KMEVLLFWILYWCQYLTVSDGVDTRSNPLSLSVPGQDFAVEPVRFLYPVLGQDQTMDCDCDSFHCEQVTWFRTLTTEGVIQVLGRSNQADRVSYESGMEKKFQILKKAGSGYSLRIRNTSTADRGVYSCVLKTHRTEELWKRGVLLLPGESPVTEPSKEAPRPPPVPLHCSCQTHSHSTGCGSLILWPLVGVASTLCLTLLCTVYYYYSEYC</sequence>
<keyword evidence="6" id="KW-1064">Adaptive immunity</keyword>
<dbReference type="GO" id="GO:0009986">
    <property type="term" value="C:cell surface"/>
    <property type="evidence" value="ECO:0007669"/>
    <property type="project" value="TreeGrafter"/>
</dbReference>
<evidence type="ECO:0000256" key="5">
    <source>
        <dbReference type="ARBA" id="ARBA00022989"/>
    </source>
</evidence>
<evidence type="ECO:0000256" key="7">
    <source>
        <dbReference type="ARBA" id="ARBA00023136"/>
    </source>
</evidence>
<dbReference type="GO" id="GO:0002250">
    <property type="term" value="P:adaptive immune response"/>
    <property type="evidence" value="ECO:0007669"/>
    <property type="project" value="UniProtKB-KW"/>
</dbReference>
<name>A0A3B4AH17_9GOBI</name>
<evidence type="ECO:0000256" key="2">
    <source>
        <dbReference type="ARBA" id="ARBA00022692"/>
    </source>
</evidence>
<evidence type="ECO:0000256" key="9">
    <source>
        <dbReference type="ARBA" id="ARBA00023180"/>
    </source>
</evidence>